<keyword evidence="8" id="KW-0406">Ion transport</keyword>
<evidence type="ECO:0000256" key="5">
    <source>
        <dbReference type="ARBA" id="ARBA00022475"/>
    </source>
</evidence>
<evidence type="ECO:0000256" key="9">
    <source>
        <dbReference type="ARBA" id="ARBA00023136"/>
    </source>
</evidence>
<dbReference type="GO" id="GO:0005886">
    <property type="term" value="C:plasma membrane"/>
    <property type="evidence" value="ECO:0007669"/>
    <property type="project" value="UniProtKB-SubCell"/>
</dbReference>
<keyword evidence="5" id="KW-1003">Cell membrane</keyword>
<protein>
    <recommendedName>
        <fullName evidence="3">Molybdate-anion transporter</fullName>
    </recommendedName>
    <alternativeName>
        <fullName evidence="10">Major facilitator superfamily domain-containing protein 5</fullName>
    </alternativeName>
    <alternativeName>
        <fullName evidence="11">Molybdate transporter 2 homolog</fullName>
    </alternativeName>
</protein>
<evidence type="ECO:0000256" key="4">
    <source>
        <dbReference type="ARBA" id="ARBA00022448"/>
    </source>
</evidence>
<feature type="transmembrane region" description="Helical" evidence="13">
    <location>
        <begin position="291"/>
        <end position="310"/>
    </location>
</feature>
<evidence type="ECO:0000256" key="2">
    <source>
        <dbReference type="ARBA" id="ARBA00004651"/>
    </source>
</evidence>
<keyword evidence="6 13" id="KW-0812">Transmembrane</keyword>
<dbReference type="PANTHER" id="PTHR23516">
    <property type="entry name" value="SAM (S-ADENOSYL METHIONINE) TRANSPORTER"/>
    <property type="match status" value="1"/>
</dbReference>
<gene>
    <name evidence="14" type="ORF">CCAE0312_LOCUS1406</name>
</gene>
<feature type="transmembrane region" description="Helical" evidence="13">
    <location>
        <begin position="109"/>
        <end position="128"/>
    </location>
</feature>
<feature type="transmembrane region" description="Helical" evidence="13">
    <location>
        <begin position="49"/>
        <end position="70"/>
    </location>
</feature>
<feature type="transmembrane region" description="Helical" evidence="13">
    <location>
        <begin position="319"/>
        <end position="338"/>
    </location>
</feature>
<evidence type="ECO:0000256" key="8">
    <source>
        <dbReference type="ARBA" id="ARBA00023065"/>
    </source>
</evidence>
<keyword evidence="4" id="KW-0813">Transport</keyword>
<dbReference type="GO" id="GO:0006811">
    <property type="term" value="P:monoatomic ion transport"/>
    <property type="evidence" value="ECO:0007669"/>
    <property type="project" value="UniProtKB-KW"/>
</dbReference>
<feature type="transmembrane region" description="Helical" evidence="13">
    <location>
        <begin position="402"/>
        <end position="422"/>
    </location>
</feature>
<evidence type="ECO:0000256" key="7">
    <source>
        <dbReference type="ARBA" id="ARBA00022989"/>
    </source>
</evidence>
<dbReference type="Gene3D" id="1.20.1250.20">
    <property type="entry name" value="MFS general substrate transporter like domains"/>
    <property type="match status" value="1"/>
</dbReference>
<feature type="transmembrane region" description="Helical" evidence="13">
    <location>
        <begin position="250"/>
        <end position="271"/>
    </location>
</feature>
<feature type="transmembrane region" description="Helical" evidence="13">
    <location>
        <begin position="377"/>
        <end position="396"/>
    </location>
</feature>
<dbReference type="AlphaFoldDB" id="A0A7S1T7F7"/>
<dbReference type="CDD" id="cd17487">
    <property type="entry name" value="MFS_MFSD5_like"/>
    <property type="match status" value="1"/>
</dbReference>
<feature type="transmembrane region" description="Helical" evidence="13">
    <location>
        <begin position="6"/>
        <end position="24"/>
    </location>
</feature>
<evidence type="ECO:0000256" key="11">
    <source>
        <dbReference type="ARBA" id="ARBA00032555"/>
    </source>
</evidence>
<feature type="region of interest" description="Disordered" evidence="12">
    <location>
        <begin position="427"/>
        <end position="465"/>
    </location>
</feature>
<feature type="transmembrane region" description="Helical" evidence="13">
    <location>
        <begin position="178"/>
        <end position="196"/>
    </location>
</feature>
<comment type="function">
    <text evidence="1">Mediates high-affinity intracellular uptake of the rare oligo-element molybdenum.</text>
</comment>
<feature type="transmembrane region" description="Helical" evidence="13">
    <location>
        <begin position="82"/>
        <end position="102"/>
    </location>
</feature>
<sequence>MFLWVLWTTLVLVVILKGLETLRLRKSRLEQDEWSSGAADGRKLEQQYLMGYLMAVAADWLQGPYVYALYSFYGYEQQDIGILYITGFLSSAVAGTFIASLADRFGRKRLVLAFALIYALSCVTKHSGKFEVLLMGRVLGGIAYSILFSVFEAWVVCEHNARNLPAKQLSMIFARAQFGNGVLAIVAGQVAGAVAAKGTKVSPFDVSLVVLVATFLVVFITWNENYGDSSVPAGVSFRQAIHFIRSNEDVFLIGLVSTCFEGALYSFTFAWTPALQHLYGDEKIREIPHGTIFSTMMACMMSGGTIFGLLTNHHVSSQFVVLLVFGLSLLSFLASALFDSMWVSYFAFLIFEISCGLYFPAMASLRAPLIPENIRGSTLSIYRLPINIVVVVIMTFTADSNSIIHCCIALLAAGFIGHGRLLRNERRQNRSTVQSSVKTKKMKIQGNDKSDNGDFHVIDEDIAPP</sequence>
<feature type="transmembrane region" description="Helical" evidence="13">
    <location>
        <begin position="134"/>
        <end position="157"/>
    </location>
</feature>
<accession>A0A7S1T7F7</accession>
<organism evidence="14">
    <name type="scientific">Compsopogon caeruleus</name>
    <dbReference type="NCBI Taxonomy" id="31354"/>
    <lineage>
        <taxon>Eukaryota</taxon>
        <taxon>Rhodophyta</taxon>
        <taxon>Compsopogonophyceae</taxon>
        <taxon>Compsopogonales</taxon>
        <taxon>Compsopogonaceae</taxon>
        <taxon>Compsopogon</taxon>
    </lineage>
</organism>
<reference evidence="14" key="1">
    <citation type="submission" date="2021-01" db="EMBL/GenBank/DDBJ databases">
        <authorList>
            <person name="Corre E."/>
            <person name="Pelletier E."/>
            <person name="Niang G."/>
            <person name="Scheremetjew M."/>
            <person name="Finn R."/>
            <person name="Kale V."/>
            <person name="Holt S."/>
            <person name="Cochrane G."/>
            <person name="Meng A."/>
            <person name="Brown T."/>
            <person name="Cohen L."/>
        </authorList>
    </citation>
    <scope>NUCLEOTIDE SEQUENCE</scope>
    <source>
        <strain evidence="14">SAG 36.94</strain>
    </source>
</reference>
<evidence type="ECO:0000256" key="6">
    <source>
        <dbReference type="ARBA" id="ARBA00022692"/>
    </source>
</evidence>
<dbReference type="PANTHER" id="PTHR23516:SF1">
    <property type="entry name" value="MOLYBDATE-ANION TRANSPORTER"/>
    <property type="match status" value="1"/>
</dbReference>
<keyword evidence="9 13" id="KW-0472">Membrane</keyword>
<evidence type="ECO:0000313" key="14">
    <source>
        <dbReference type="EMBL" id="CAD9226423.1"/>
    </source>
</evidence>
<dbReference type="SUPFAM" id="SSF103473">
    <property type="entry name" value="MFS general substrate transporter"/>
    <property type="match status" value="1"/>
</dbReference>
<dbReference type="InterPro" id="IPR036259">
    <property type="entry name" value="MFS_trans_sf"/>
</dbReference>
<name>A0A7S1T7F7_9RHOD</name>
<feature type="transmembrane region" description="Helical" evidence="13">
    <location>
        <begin position="344"/>
        <end position="365"/>
    </location>
</feature>
<evidence type="ECO:0000256" key="12">
    <source>
        <dbReference type="SAM" id="MobiDB-lite"/>
    </source>
</evidence>
<evidence type="ECO:0000256" key="3">
    <source>
        <dbReference type="ARBA" id="ARBA00021242"/>
    </source>
</evidence>
<feature type="transmembrane region" description="Helical" evidence="13">
    <location>
        <begin position="202"/>
        <end position="222"/>
    </location>
</feature>
<feature type="compositionally biased region" description="Basic and acidic residues" evidence="12">
    <location>
        <begin position="446"/>
        <end position="459"/>
    </location>
</feature>
<dbReference type="EMBL" id="HBGH01002557">
    <property type="protein sequence ID" value="CAD9226423.1"/>
    <property type="molecule type" value="Transcribed_RNA"/>
</dbReference>
<dbReference type="InterPro" id="IPR008509">
    <property type="entry name" value="MOT2/MFSD5"/>
</dbReference>
<evidence type="ECO:0000256" key="10">
    <source>
        <dbReference type="ARBA" id="ARBA00030646"/>
    </source>
</evidence>
<keyword evidence="7 13" id="KW-1133">Transmembrane helix</keyword>
<evidence type="ECO:0000256" key="13">
    <source>
        <dbReference type="SAM" id="Phobius"/>
    </source>
</evidence>
<proteinExistence type="predicted"/>
<comment type="subcellular location">
    <subcellularLocation>
        <location evidence="2">Cell membrane</location>
        <topology evidence="2">Multi-pass membrane protein</topology>
    </subcellularLocation>
</comment>
<dbReference type="Pfam" id="PF05631">
    <property type="entry name" value="MFS_5"/>
    <property type="match status" value="1"/>
</dbReference>
<dbReference type="GO" id="GO:0015098">
    <property type="term" value="F:molybdate ion transmembrane transporter activity"/>
    <property type="evidence" value="ECO:0007669"/>
    <property type="project" value="InterPro"/>
</dbReference>
<evidence type="ECO:0000256" key="1">
    <source>
        <dbReference type="ARBA" id="ARBA00003019"/>
    </source>
</evidence>